<keyword evidence="2" id="KW-1185">Reference proteome</keyword>
<reference evidence="2" key="1">
    <citation type="journal article" date="2019" name="Int. J. Syst. Evol. Microbiol.">
        <title>The Global Catalogue of Microorganisms (GCM) 10K type strain sequencing project: providing services to taxonomists for standard genome sequencing and annotation.</title>
        <authorList>
            <consortium name="The Broad Institute Genomics Platform"/>
            <consortium name="The Broad Institute Genome Sequencing Center for Infectious Disease"/>
            <person name="Wu L."/>
            <person name="Ma J."/>
        </authorList>
    </citation>
    <scope>NUCLEOTIDE SEQUENCE [LARGE SCALE GENOMIC DNA]</scope>
    <source>
        <strain evidence="2">CCUG 49339</strain>
    </source>
</reference>
<dbReference type="RefSeq" id="WP_377929962.1">
    <property type="nucleotide sequence ID" value="NZ_JBHUEM010000046.1"/>
</dbReference>
<dbReference type="Proteomes" id="UP001597214">
    <property type="component" value="Unassembled WGS sequence"/>
</dbReference>
<proteinExistence type="predicted"/>
<dbReference type="PROSITE" id="PS51257">
    <property type="entry name" value="PROKAR_LIPOPROTEIN"/>
    <property type="match status" value="1"/>
</dbReference>
<accession>A0ABW4LUE0</accession>
<evidence type="ECO:0000313" key="1">
    <source>
        <dbReference type="EMBL" id="MFD1738742.1"/>
    </source>
</evidence>
<comment type="caution">
    <text evidence="1">The sequence shown here is derived from an EMBL/GenBank/DDBJ whole genome shotgun (WGS) entry which is preliminary data.</text>
</comment>
<name>A0ABW4LUE0_9BACI</name>
<sequence>MKKLTIIFSAWLLLLGCGQGGKQDKVKDMVGYITSIDHQEILVTELIAENEKAHPGAAFYKVSSETEISSTDGKEMSFSDLQIGMKVEMWYTGEVEESFPQRTSAAKILVHTDEHSVNLARAIEAAIHHMEPLSIWWVVSAEAIGEGYEVLLSELSGESSPILIQITPSFQVIE</sequence>
<protein>
    <submittedName>
        <fullName evidence="1">DUF3221 domain-containing protein</fullName>
    </submittedName>
</protein>
<gene>
    <name evidence="1" type="ORF">ACFSCX_19685</name>
</gene>
<dbReference type="InterPro" id="IPR021598">
    <property type="entry name" value="DUF3221"/>
</dbReference>
<evidence type="ECO:0000313" key="2">
    <source>
        <dbReference type="Proteomes" id="UP001597214"/>
    </source>
</evidence>
<dbReference type="EMBL" id="JBHUEM010000046">
    <property type="protein sequence ID" value="MFD1738742.1"/>
    <property type="molecule type" value="Genomic_DNA"/>
</dbReference>
<organism evidence="1 2">
    <name type="scientific">Bacillus salitolerans</name>
    <dbReference type="NCBI Taxonomy" id="1437434"/>
    <lineage>
        <taxon>Bacteria</taxon>
        <taxon>Bacillati</taxon>
        <taxon>Bacillota</taxon>
        <taxon>Bacilli</taxon>
        <taxon>Bacillales</taxon>
        <taxon>Bacillaceae</taxon>
        <taxon>Bacillus</taxon>
    </lineage>
</organism>
<dbReference type="Pfam" id="PF11518">
    <property type="entry name" value="DUF3221"/>
    <property type="match status" value="1"/>
</dbReference>